<feature type="domain" description="ZSWIM3 N-terminal" evidence="1">
    <location>
        <begin position="18"/>
        <end position="131"/>
    </location>
</feature>
<keyword evidence="3" id="KW-1185">Reference proteome</keyword>
<dbReference type="PANTHER" id="PTHR31569">
    <property type="entry name" value="SWIM-TYPE DOMAIN-CONTAINING PROTEIN"/>
    <property type="match status" value="1"/>
</dbReference>
<dbReference type="PANTHER" id="PTHR31569:SF4">
    <property type="entry name" value="SWIM-TYPE DOMAIN-CONTAINING PROTEIN"/>
    <property type="match status" value="1"/>
</dbReference>
<dbReference type="InterPro" id="IPR052579">
    <property type="entry name" value="Zinc_finger_SWIM"/>
</dbReference>
<evidence type="ECO:0000259" key="1">
    <source>
        <dbReference type="Pfam" id="PF21599"/>
    </source>
</evidence>
<dbReference type="Pfam" id="PF21599">
    <property type="entry name" value="ZSWIM3_N"/>
    <property type="match status" value="1"/>
</dbReference>
<name>A0A6G0VR48_APHCR</name>
<dbReference type="AlphaFoldDB" id="A0A6G0VR48"/>
<dbReference type="EMBL" id="VUJU01012964">
    <property type="protein sequence ID" value="KAF0706289.1"/>
    <property type="molecule type" value="Genomic_DNA"/>
</dbReference>
<gene>
    <name evidence="2" type="ORF">FWK35_00033461</name>
</gene>
<accession>A0A6G0VR48</accession>
<sequence>FQSVFFVFKNFLKYNINMKLLDTFKSFEEFESCFEVYKNTNYVDYFIKDCKTLASINAKYPNGKMVTASIALKYYYIKFCCVHGGSHKKKKITLDQRITSTMRQGCEAGIYLRASDDGKSLVITKMTEIHNREISRVLYSHLPNQRKINPANKANILELMDLKANKKMIQNKIMNNSGKIVTLKDLSNIRTTASKKKIII</sequence>
<evidence type="ECO:0000313" key="2">
    <source>
        <dbReference type="EMBL" id="KAF0706289.1"/>
    </source>
</evidence>
<dbReference type="OrthoDB" id="124789at2759"/>
<protein>
    <submittedName>
        <fullName evidence="2">Zinc finger SWIM domain-containing protein 3</fullName>
    </submittedName>
</protein>
<dbReference type="Proteomes" id="UP000478052">
    <property type="component" value="Unassembled WGS sequence"/>
</dbReference>
<feature type="non-terminal residue" evidence="2">
    <location>
        <position position="1"/>
    </location>
</feature>
<comment type="caution">
    <text evidence="2">The sequence shown here is derived from an EMBL/GenBank/DDBJ whole genome shotgun (WGS) entry which is preliminary data.</text>
</comment>
<evidence type="ECO:0000313" key="3">
    <source>
        <dbReference type="Proteomes" id="UP000478052"/>
    </source>
</evidence>
<proteinExistence type="predicted"/>
<organism evidence="2 3">
    <name type="scientific">Aphis craccivora</name>
    <name type="common">Cowpea aphid</name>
    <dbReference type="NCBI Taxonomy" id="307492"/>
    <lineage>
        <taxon>Eukaryota</taxon>
        <taxon>Metazoa</taxon>
        <taxon>Ecdysozoa</taxon>
        <taxon>Arthropoda</taxon>
        <taxon>Hexapoda</taxon>
        <taxon>Insecta</taxon>
        <taxon>Pterygota</taxon>
        <taxon>Neoptera</taxon>
        <taxon>Paraneoptera</taxon>
        <taxon>Hemiptera</taxon>
        <taxon>Sternorrhyncha</taxon>
        <taxon>Aphidomorpha</taxon>
        <taxon>Aphidoidea</taxon>
        <taxon>Aphididae</taxon>
        <taxon>Aphidini</taxon>
        <taxon>Aphis</taxon>
        <taxon>Aphis</taxon>
    </lineage>
</organism>
<reference evidence="2 3" key="1">
    <citation type="submission" date="2019-08" db="EMBL/GenBank/DDBJ databases">
        <title>Whole genome of Aphis craccivora.</title>
        <authorList>
            <person name="Voronova N.V."/>
            <person name="Shulinski R.S."/>
            <person name="Bandarenka Y.V."/>
            <person name="Zhorov D.G."/>
            <person name="Warner D."/>
        </authorList>
    </citation>
    <scope>NUCLEOTIDE SEQUENCE [LARGE SCALE GENOMIC DNA]</scope>
    <source>
        <strain evidence="2">180601</strain>
        <tissue evidence="2">Whole Body</tissue>
    </source>
</reference>
<dbReference type="InterPro" id="IPR048325">
    <property type="entry name" value="ZSWIM3_N"/>
</dbReference>